<proteinExistence type="predicted"/>
<dbReference type="Proteomes" id="UP001430953">
    <property type="component" value="Unassembled WGS sequence"/>
</dbReference>
<name>A0AAW2EZH0_9HYME</name>
<evidence type="ECO:0000313" key="1">
    <source>
        <dbReference type="EMBL" id="KAL0109131.1"/>
    </source>
</evidence>
<reference evidence="1 2" key="1">
    <citation type="submission" date="2023-03" db="EMBL/GenBank/DDBJ databases">
        <title>High recombination rates correlate with genetic variation in Cardiocondyla obscurior ants.</title>
        <authorList>
            <person name="Errbii M."/>
        </authorList>
    </citation>
    <scope>NUCLEOTIDE SEQUENCE [LARGE SCALE GENOMIC DNA]</scope>
    <source>
        <strain evidence="1">Alpha-2009</strain>
        <tissue evidence="1">Whole body</tissue>
    </source>
</reference>
<organism evidence="1 2">
    <name type="scientific">Cardiocondyla obscurior</name>
    <dbReference type="NCBI Taxonomy" id="286306"/>
    <lineage>
        <taxon>Eukaryota</taxon>
        <taxon>Metazoa</taxon>
        <taxon>Ecdysozoa</taxon>
        <taxon>Arthropoda</taxon>
        <taxon>Hexapoda</taxon>
        <taxon>Insecta</taxon>
        <taxon>Pterygota</taxon>
        <taxon>Neoptera</taxon>
        <taxon>Endopterygota</taxon>
        <taxon>Hymenoptera</taxon>
        <taxon>Apocrita</taxon>
        <taxon>Aculeata</taxon>
        <taxon>Formicoidea</taxon>
        <taxon>Formicidae</taxon>
        <taxon>Myrmicinae</taxon>
        <taxon>Cardiocondyla</taxon>
    </lineage>
</organism>
<protein>
    <submittedName>
        <fullName evidence="1">Uncharacterized protein</fullName>
    </submittedName>
</protein>
<dbReference type="AlphaFoldDB" id="A0AAW2EZH0"/>
<evidence type="ECO:0000313" key="2">
    <source>
        <dbReference type="Proteomes" id="UP001430953"/>
    </source>
</evidence>
<keyword evidence="2" id="KW-1185">Reference proteome</keyword>
<accession>A0AAW2EZH0</accession>
<gene>
    <name evidence="1" type="ORF">PUN28_014316</name>
</gene>
<comment type="caution">
    <text evidence="1">The sequence shown here is derived from an EMBL/GenBank/DDBJ whole genome shotgun (WGS) entry which is preliminary data.</text>
</comment>
<sequence>MREGMPCFRSREESSPGESSTVYCACASHVQVKLLRYMLHFERNNAPAAKRFHQRSIAQTFFSPEGERRPLNF</sequence>
<dbReference type="EMBL" id="JADYXP020000015">
    <property type="protein sequence ID" value="KAL0109131.1"/>
    <property type="molecule type" value="Genomic_DNA"/>
</dbReference>